<evidence type="ECO:0000256" key="6">
    <source>
        <dbReference type="ARBA" id="ARBA00023004"/>
    </source>
</evidence>
<dbReference type="Gene3D" id="2.60.120.620">
    <property type="entry name" value="q2cbj1_9rhob like domain"/>
    <property type="match status" value="1"/>
</dbReference>
<keyword evidence="9" id="KW-1185">Reference proteome</keyword>
<evidence type="ECO:0000259" key="7">
    <source>
        <dbReference type="PROSITE" id="PS51471"/>
    </source>
</evidence>
<dbReference type="GO" id="GO:0005506">
    <property type="term" value="F:iron ion binding"/>
    <property type="evidence" value="ECO:0007669"/>
    <property type="project" value="InterPro"/>
</dbReference>
<protein>
    <submittedName>
        <fullName evidence="8">Peroxiredoxin</fullName>
    </submittedName>
</protein>
<evidence type="ECO:0000256" key="3">
    <source>
        <dbReference type="ARBA" id="ARBA00022896"/>
    </source>
</evidence>
<dbReference type="EMBL" id="PXYI01000004">
    <property type="protein sequence ID" value="PSJ39627.1"/>
    <property type="molecule type" value="Genomic_DNA"/>
</dbReference>
<dbReference type="Gene3D" id="3.40.30.10">
    <property type="entry name" value="Glutaredoxin"/>
    <property type="match status" value="1"/>
</dbReference>
<dbReference type="InterPro" id="IPR044862">
    <property type="entry name" value="Pro_4_hyd_alph_FE2OG_OXY"/>
</dbReference>
<keyword evidence="2" id="KW-0479">Metal-binding</keyword>
<keyword evidence="5" id="KW-0560">Oxidoreductase</keyword>
<evidence type="ECO:0000256" key="5">
    <source>
        <dbReference type="ARBA" id="ARBA00023002"/>
    </source>
</evidence>
<gene>
    <name evidence="8" type="ORF">C7I55_13595</name>
</gene>
<name>A0A2P7QNU7_9SPHN</name>
<dbReference type="PROSITE" id="PS51471">
    <property type="entry name" value="FE2OG_OXY"/>
    <property type="match status" value="1"/>
</dbReference>
<keyword evidence="4" id="KW-0223">Dioxygenase</keyword>
<dbReference type="InterPro" id="IPR006620">
    <property type="entry name" value="Pro_4_hyd_alph"/>
</dbReference>
<comment type="caution">
    <text evidence="8">The sequence shown here is derived from an EMBL/GenBank/DDBJ whole genome shotgun (WGS) entry which is preliminary data.</text>
</comment>
<evidence type="ECO:0000256" key="1">
    <source>
        <dbReference type="ARBA" id="ARBA00001961"/>
    </source>
</evidence>
<keyword evidence="6" id="KW-0408">Iron</keyword>
<evidence type="ECO:0000313" key="8">
    <source>
        <dbReference type="EMBL" id="PSJ39627.1"/>
    </source>
</evidence>
<dbReference type="GO" id="GO:0051213">
    <property type="term" value="F:dioxygenase activity"/>
    <property type="evidence" value="ECO:0007669"/>
    <property type="project" value="UniProtKB-KW"/>
</dbReference>
<dbReference type="Proteomes" id="UP000241167">
    <property type="component" value="Unassembled WGS sequence"/>
</dbReference>
<keyword evidence="3" id="KW-0847">Vitamin C</keyword>
<evidence type="ECO:0000256" key="4">
    <source>
        <dbReference type="ARBA" id="ARBA00022964"/>
    </source>
</evidence>
<proteinExistence type="predicted"/>
<evidence type="ECO:0000313" key="9">
    <source>
        <dbReference type="Proteomes" id="UP000241167"/>
    </source>
</evidence>
<dbReference type="SUPFAM" id="SSF52833">
    <property type="entry name" value="Thioredoxin-like"/>
    <property type="match status" value="1"/>
</dbReference>
<organism evidence="8 9">
    <name type="scientific">Allosphingosinicella deserti</name>
    <dbReference type="NCBI Taxonomy" id="2116704"/>
    <lineage>
        <taxon>Bacteria</taxon>
        <taxon>Pseudomonadati</taxon>
        <taxon>Pseudomonadota</taxon>
        <taxon>Alphaproteobacteria</taxon>
        <taxon>Sphingomonadales</taxon>
        <taxon>Sphingomonadaceae</taxon>
        <taxon>Allosphingosinicella</taxon>
    </lineage>
</organism>
<sequence length="375" mass="41262">MDVENEQQAAGTAAGSQPALIALGEAAPYFHVPALSGSPRYAFDTAAGRAVLMLFFGTASQPQSAAALAAVQARRDLFDDEHACFFGVTVDPADAGEGRIVQQLPGIRFFLDYQRDVSRLYGAELGNDQYRPHWLLLDPMLRVMGVWPIEAGAAALDALAAVSRPVPFVEAAPVLVAPAILEPNLCRHLISLYEKEGGEESGFMREVDGKTVLVTDPQHKRRRDYTIADAALQGQLALRIRRRLVPLIKRAFQFEATRMERYIVACYDAEQGGHFRAHRDNTTKGTAHRRFAVTINLNAGDYDGGDLRFPEFGQRSYRAPTGGAVVFSCSLLHEATPVTRGTRYAFLPFLYDDAAARQREANNAFLDEKLGVYRA</sequence>
<evidence type="ECO:0000256" key="2">
    <source>
        <dbReference type="ARBA" id="ARBA00022723"/>
    </source>
</evidence>
<dbReference type="InterPro" id="IPR036249">
    <property type="entry name" value="Thioredoxin-like_sf"/>
</dbReference>
<dbReference type="GO" id="GO:0031418">
    <property type="term" value="F:L-ascorbic acid binding"/>
    <property type="evidence" value="ECO:0007669"/>
    <property type="project" value="UniProtKB-KW"/>
</dbReference>
<dbReference type="InterPro" id="IPR005123">
    <property type="entry name" value="Oxoglu/Fe-dep_dioxygenase_dom"/>
</dbReference>
<dbReference type="Pfam" id="PF13640">
    <property type="entry name" value="2OG-FeII_Oxy_3"/>
    <property type="match status" value="1"/>
</dbReference>
<dbReference type="AlphaFoldDB" id="A0A2P7QNU7"/>
<dbReference type="OrthoDB" id="255432at2"/>
<dbReference type="GO" id="GO:0016705">
    <property type="term" value="F:oxidoreductase activity, acting on paired donors, with incorporation or reduction of molecular oxygen"/>
    <property type="evidence" value="ECO:0007669"/>
    <property type="project" value="InterPro"/>
</dbReference>
<comment type="cofactor">
    <cofactor evidence="1">
        <name>L-ascorbate</name>
        <dbReference type="ChEBI" id="CHEBI:38290"/>
    </cofactor>
</comment>
<accession>A0A2P7QNU7</accession>
<reference evidence="8 9" key="1">
    <citation type="submission" date="2018-03" db="EMBL/GenBank/DDBJ databases">
        <title>The draft genome of Sphingosinicella sp. GL-C-18.</title>
        <authorList>
            <person name="Liu L."/>
            <person name="Li L."/>
            <person name="Liang L."/>
            <person name="Zhang X."/>
            <person name="Wang T."/>
        </authorList>
    </citation>
    <scope>NUCLEOTIDE SEQUENCE [LARGE SCALE GENOMIC DNA]</scope>
    <source>
        <strain evidence="8 9">GL-C-18</strain>
    </source>
</reference>
<dbReference type="SMART" id="SM00702">
    <property type="entry name" value="P4Hc"/>
    <property type="match status" value="1"/>
</dbReference>
<feature type="domain" description="Fe2OG dioxygenase" evidence="7">
    <location>
        <begin position="253"/>
        <end position="353"/>
    </location>
</feature>